<gene>
    <name evidence="6 7" type="primary">LOC108740937</name>
</gene>
<dbReference type="GO" id="GO:0000812">
    <property type="term" value="C:Swr1 complex"/>
    <property type="evidence" value="ECO:0007669"/>
    <property type="project" value="TreeGrafter"/>
</dbReference>
<sequence length="261" mass="30041">MNTEHSESDTSDEDYNPNEEKTEIVSEEESNDDSEGAHSDNEENLKKGRKKGKSKPARKRTKRESDEDENKTIKTETRKPEDEKKRVDALWADFMKDTGFKPRSELLKNESKTNTSSEQQQKKPELKKEDKIKITQVFDFAGEEIKVEKEIPVSSDEAKGLVNENSSTSTNSGKKVRKGGLNSVLGQIGKKSKINTLDKTKLDWDQYKKEENIEEELKAYSKSKDGYLERQDFLQRADLRRFEIEKSVRNSLRANRLNNGT</sequence>
<feature type="compositionally biased region" description="Acidic residues" evidence="3">
    <location>
        <begin position="25"/>
        <end position="34"/>
    </location>
</feature>
<dbReference type="AlphaFoldDB" id="A0A1W4X4H3"/>
<dbReference type="RefSeq" id="XP_018330978.1">
    <property type="nucleotide sequence ID" value="XM_018475476.2"/>
</dbReference>
<accession>A0A1W4X4H3</accession>
<dbReference type="RefSeq" id="XP_018330979.1">
    <property type="nucleotide sequence ID" value="XM_018475477.2"/>
</dbReference>
<dbReference type="STRING" id="224129.A0A1W4X4H3"/>
<dbReference type="Pfam" id="PF07572">
    <property type="entry name" value="BCNT"/>
    <property type="match status" value="1"/>
</dbReference>
<evidence type="ECO:0000256" key="1">
    <source>
        <dbReference type="ARBA" id="ARBA00019033"/>
    </source>
</evidence>
<feature type="compositionally biased region" description="Basic residues" evidence="3">
    <location>
        <begin position="47"/>
        <end position="62"/>
    </location>
</feature>
<name>A0A1W4X4H3_AGRPL</name>
<feature type="domain" description="BCNT-C" evidence="4">
    <location>
        <begin position="175"/>
        <end position="255"/>
    </location>
</feature>
<evidence type="ECO:0000256" key="3">
    <source>
        <dbReference type="SAM" id="MobiDB-lite"/>
    </source>
</evidence>
<dbReference type="InterPro" id="IPR011421">
    <property type="entry name" value="BCNT-C"/>
</dbReference>
<dbReference type="PROSITE" id="PS51279">
    <property type="entry name" value="BCNT_C"/>
    <property type="match status" value="1"/>
</dbReference>
<evidence type="ECO:0000313" key="6">
    <source>
        <dbReference type="RefSeq" id="XP_018330978.1"/>
    </source>
</evidence>
<evidence type="ECO:0000313" key="5">
    <source>
        <dbReference type="Proteomes" id="UP000192223"/>
    </source>
</evidence>
<dbReference type="InterPro" id="IPR027124">
    <property type="entry name" value="Swc5/CFDP1/2"/>
</dbReference>
<dbReference type="PANTHER" id="PTHR48407:SF1">
    <property type="entry name" value="CRANIOFACIAL DEVELOPMENT PROTEIN 1"/>
    <property type="match status" value="1"/>
</dbReference>
<evidence type="ECO:0000313" key="7">
    <source>
        <dbReference type="RefSeq" id="XP_018330979.1"/>
    </source>
</evidence>
<keyword evidence="5" id="KW-1185">Reference proteome</keyword>
<dbReference type="Proteomes" id="UP000192223">
    <property type="component" value="Unplaced"/>
</dbReference>
<dbReference type="PANTHER" id="PTHR48407">
    <property type="entry name" value="CRANIOFACIAL DEVELOPMENT PROTEIN 1"/>
    <property type="match status" value="1"/>
</dbReference>
<evidence type="ECO:0000256" key="2">
    <source>
        <dbReference type="ARBA" id="ARBA00030244"/>
    </source>
</evidence>
<dbReference type="KEGG" id="apln:108740937"/>
<feature type="region of interest" description="Disordered" evidence="3">
    <location>
        <begin position="157"/>
        <end position="179"/>
    </location>
</feature>
<feature type="region of interest" description="Disordered" evidence="3">
    <location>
        <begin position="1"/>
        <end position="129"/>
    </location>
</feature>
<feature type="compositionally biased region" description="Polar residues" evidence="3">
    <location>
        <begin position="163"/>
        <end position="173"/>
    </location>
</feature>
<organism evidence="5 7">
    <name type="scientific">Agrilus planipennis</name>
    <name type="common">Emerald ash borer</name>
    <name type="synonym">Agrilus marcopoli</name>
    <dbReference type="NCBI Taxonomy" id="224129"/>
    <lineage>
        <taxon>Eukaryota</taxon>
        <taxon>Metazoa</taxon>
        <taxon>Ecdysozoa</taxon>
        <taxon>Arthropoda</taxon>
        <taxon>Hexapoda</taxon>
        <taxon>Insecta</taxon>
        <taxon>Pterygota</taxon>
        <taxon>Neoptera</taxon>
        <taxon>Endopterygota</taxon>
        <taxon>Coleoptera</taxon>
        <taxon>Polyphaga</taxon>
        <taxon>Elateriformia</taxon>
        <taxon>Buprestoidea</taxon>
        <taxon>Buprestidae</taxon>
        <taxon>Agrilinae</taxon>
        <taxon>Agrilus</taxon>
    </lineage>
</organism>
<reference evidence="6 7" key="1">
    <citation type="submission" date="2025-04" db="UniProtKB">
        <authorList>
            <consortium name="RefSeq"/>
        </authorList>
    </citation>
    <scope>IDENTIFICATION</scope>
    <source>
        <tissue evidence="6 7">Entire body</tissue>
    </source>
</reference>
<protein>
    <recommendedName>
        <fullName evidence="1">Craniofacial development protein 1</fullName>
    </recommendedName>
    <alternativeName>
        <fullName evidence="2">Bucentaur</fullName>
    </alternativeName>
</protein>
<feature type="compositionally biased region" description="Basic and acidic residues" evidence="3">
    <location>
        <begin position="120"/>
        <end position="129"/>
    </location>
</feature>
<proteinExistence type="predicted"/>
<dbReference type="GeneID" id="108740937"/>
<dbReference type="CTD" id="7354404"/>
<feature type="compositionally biased region" description="Basic and acidic residues" evidence="3">
    <location>
        <begin position="35"/>
        <end position="46"/>
    </location>
</feature>
<feature type="compositionally biased region" description="Basic and acidic residues" evidence="3">
    <location>
        <begin position="70"/>
        <end position="111"/>
    </location>
</feature>
<evidence type="ECO:0000259" key="4">
    <source>
        <dbReference type="PROSITE" id="PS51279"/>
    </source>
</evidence>
<dbReference type="OrthoDB" id="445677at2759"/>